<comment type="caution">
    <text evidence="3">The sequence shown here is derived from an EMBL/GenBank/DDBJ whole genome shotgun (WGS) entry which is preliminary data.</text>
</comment>
<feature type="compositionally biased region" description="Low complexity" evidence="1">
    <location>
        <begin position="299"/>
        <end position="325"/>
    </location>
</feature>
<evidence type="ECO:0000313" key="4">
    <source>
        <dbReference type="Proteomes" id="UP001485043"/>
    </source>
</evidence>
<keyword evidence="2" id="KW-1133">Transmembrane helix</keyword>
<dbReference type="AlphaFoldDB" id="A0AAW1STQ3"/>
<organism evidence="3 4">
    <name type="scientific">Apatococcus fuscideae</name>
    <dbReference type="NCBI Taxonomy" id="2026836"/>
    <lineage>
        <taxon>Eukaryota</taxon>
        <taxon>Viridiplantae</taxon>
        <taxon>Chlorophyta</taxon>
        <taxon>core chlorophytes</taxon>
        <taxon>Trebouxiophyceae</taxon>
        <taxon>Chlorellales</taxon>
        <taxon>Chlorellaceae</taxon>
        <taxon>Apatococcus</taxon>
    </lineage>
</organism>
<proteinExistence type="predicted"/>
<name>A0AAW1STQ3_9CHLO</name>
<dbReference type="Proteomes" id="UP001485043">
    <property type="component" value="Unassembled WGS sequence"/>
</dbReference>
<evidence type="ECO:0000313" key="3">
    <source>
        <dbReference type="EMBL" id="KAK9859774.1"/>
    </source>
</evidence>
<sequence length="413" mass="43126">MDDDDLHKDMDLGSGNTAACSHGAAALQNLGACENFNVADRGAQSGVVTAWTRNALPAPLAFFPLANNLQSPTLPSYIGLNEGAIFVGDASFGQALSCDKEGKAHVELPNVPYGLKGGMAINFFMRAAPTIVSDFPVSYIYSHTRGPFNVNASSQVEIYMPTSADALYGKMLSYLFDSTYQPTADGMIILGSGVISGPGTFNVTSTQQGPDDDGVNVSKSALIAVEEGGTLQSTAALPSGSRSLSAGAAAGIAVGVVAGVAILAWLSTCLILRSRRARQERVLQKVRGATVLPKPARGLPSRPSGRPMLSRLSSSPSSQPSQSPPEKAVPLGVIPARQAGTRAFGIATMGGRTDDEIQADRVARLASVDSAYGHREYQEAQTVTPATTDIPLDSVASDSGESDISFEEFWVKI</sequence>
<keyword evidence="4" id="KW-1185">Reference proteome</keyword>
<keyword evidence="2" id="KW-0812">Transmembrane</keyword>
<dbReference type="EMBL" id="JALJOV010000875">
    <property type="protein sequence ID" value="KAK9859774.1"/>
    <property type="molecule type" value="Genomic_DNA"/>
</dbReference>
<gene>
    <name evidence="3" type="ORF">WJX84_006640</name>
</gene>
<evidence type="ECO:0000256" key="2">
    <source>
        <dbReference type="SAM" id="Phobius"/>
    </source>
</evidence>
<protein>
    <recommendedName>
        <fullName evidence="5">Peptidase A1 domain-containing protein</fullName>
    </recommendedName>
</protein>
<feature type="transmembrane region" description="Helical" evidence="2">
    <location>
        <begin position="248"/>
        <end position="272"/>
    </location>
</feature>
<keyword evidence="2" id="KW-0472">Membrane</keyword>
<feature type="region of interest" description="Disordered" evidence="1">
    <location>
        <begin position="293"/>
        <end position="329"/>
    </location>
</feature>
<reference evidence="3 4" key="1">
    <citation type="journal article" date="2024" name="Nat. Commun.">
        <title>Phylogenomics reveals the evolutionary origins of lichenization in chlorophyte algae.</title>
        <authorList>
            <person name="Puginier C."/>
            <person name="Libourel C."/>
            <person name="Otte J."/>
            <person name="Skaloud P."/>
            <person name="Haon M."/>
            <person name="Grisel S."/>
            <person name="Petersen M."/>
            <person name="Berrin J.G."/>
            <person name="Delaux P.M."/>
            <person name="Dal Grande F."/>
            <person name="Keller J."/>
        </authorList>
    </citation>
    <scope>NUCLEOTIDE SEQUENCE [LARGE SCALE GENOMIC DNA]</scope>
    <source>
        <strain evidence="3 4">SAG 2523</strain>
    </source>
</reference>
<accession>A0AAW1STQ3</accession>
<evidence type="ECO:0008006" key="5">
    <source>
        <dbReference type="Google" id="ProtNLM"/>
    </source>
</evidence>
<evidence type="ECO:0000256" key="1">
    <source>
        <dbReference type="SAM" id="MobiDB-lite"/>
    </source>
</evidence>